<reference evidence="10" key="1">
    <citation type="journal article" date="2019" name="Int. J. Syst. Evol. Microbiol.">
        <title>The Global Catalogue of Microorganisms (GCM) 10K type strain sequencing project: providing services to taxonomists for standard genome sequencing and annotation.</title>
        <authorList>
            <consortium name="The Broad Institute Genomics Platform"/>
            <consortium name="The Broad Institute Genome Sequencing Center for Infectious Disease"/>
            <person name="Wu L."/>
            <person name="Ma J."/>
        </authorList>
    </citation>
    <scope>NUCLEOTIDE SEQUENCE [LARGE SCALE GENOMIC DNA]</scope>
    <source>
        <strain evidence="10">JCM 3369</strain>
    </source>
</reference>
<keyword evidence="3 6" id="KW-1133">Transmembrane helix</keyword>
<feature type="compositionally biased region" description="Low complexity" evidence="5">
    <location>
        <begin position="426"/>
        <end position="455"/>
    </location>
</feature>
<dbReference type="EMBL" id="JBHSXS010000006">
    <property type="protein sequence ID" value="MFC6880980.1"/>
    <property type="molecule type" value="Genomic_DNA"/>
</dbReference>
<dbReference type="PANTHER" id="PTHR10859:SF91">
    <property type="entry name" value="DOLICHYL-PHOSPHATE BETA-GLUCOSYLTRANSFERASE"/>
    <property type="match status" value="1"/>
</dbReference>
<dbReference type="RefSeq" id="WP_378048320.1">
    <property type="nucleotide sequence ID" value="NZ_JBHSXE010000001.1"/>
</dbReference>
<feature type="transmembrane region" description="Helical" evidence="6">
    <location>
        <begin position="294"/>
        <end position="315"/>
    </location>
</feature>
<dbReference type="EC" id="2.4.-.-" evidence="9"/>
<feature type="transmembrane region" description="Helical" evidence="6">
    <location>
        <begin position="362"/>
        <end position="385"/>
    </location>
</feature>
<evidence type="ECO:0000256" key="3">
    <source>
        <dbReference type="ARBA" id="ARBA00022989"/>
    </source>
</evidence>
<evidence type="ECO:0000259" key="8">
    <source>
        <dbReference type="Pfam" id="PF04138"/>
    </source>
</evidence>
<feature type="domain" description="GtrA/DPMS transmembrane" evidence="8">
    <location>
        <begin position="297"/>
        <end position="414"/>
    </location>
</feature>
<comment type="caution">
    <text evidence="9">The sequence shown here is derived from an EMBL/GenBank/DDBJ whole genome shotgun (WGS) entry which is preliminary data.</text>
</comment>
<dbReference type="Pfam" id="PF00535">
    <property type="entry name" value="Glycos_transf_2"/>
    <property type="match status" value="1"/>
</dbReference>
<dbReference type="PANTHER" id="PTHR10859">
    <property type="entry name" value="GLYCOSYL TRANSFERASE"/>
    <property type="match status" value="1"/>
</dbReference>
<feature type="domain" description="Glycosyltransferase 2-like" evidence="7">
    <location>
        <begin position="29"/>
        <end position="195"/>
    </location>
</feature>
<gene>
    <name evidence="9" type="ORF">ACFQKB_14520</name>
</gene>
<proteinExistence type="predicted"/>
<keyword evidence="9" id="KW-0808">Transferase</keyword>
<evidence type="ECO:0000313" key="9">
    <source>
        <dbReference type="EMBL" id="MFC6880980.1"/>
    </source>
</evidence>
<accession>A0ABW2CJ38</accession>
<dbReference type="Proteomes" id="UP001596380">
    <property type="component" value="Unassembled WGS sequence"/>
</dbReference>
<protein>
    <submittedName>
        <fullName evidence="9">Glycosyltransferase</fullName>
        <ecNumber evidence="9">2.4.-.-</ecNumber>
    </submittedName>
</protein>
<dbReference type="SUPFAM" id="SSF53448">
    <property type="entry name" value="Nucleotide-diphospho-sugar transferases"/>
    <property type="match status" value="1"/>
</dbReference>
<dbReference type="Pfam" id="PF04138">
    <property type="entry name" value="GtrA_DPMS_TM"/>
    <property type="match status" value="1"/>
</dbReference>
<dbReference type="InterPro" id="IPR029044">
    <property type="entry name" value="Nucleotide-diphossugar_trans"/>
</dbReference>
<evidence type="ECO:0000256" key="1">
    <source>
        <dbReference type="ARBA" id="ARBA00004141"/>
    </source>
</evidence>
<feature type="region of interest" description="Disordered" evidence="5">
    <location>
        <begin position="423"/>
        <end position="463"/>
    </location>
</feature>
<organism evidence="9 10">
    <name type="scientific">Actinomadura yumaensis</name>
    <dbReference type="NCBI Taxonomy" id="111807"/>
    <lineage>
        <taxon>Bacteria</taxon>
        <taxon>Bacillati</taxon>
        <taxon>Actinomycetota</taxon>
        <taxon>Actinomycetes</taxon>
        <taxon>Streptosporangiales</taxon>
        <taxon>Thermomonosporaceae</taxon>
        <taxon>Actinomadura</taxon>
    </lineage>
</organism>
<dbReference type="InterPro" id="IPR001173">
    <property type="entry name" value="Glyco_trans_2-like"/>
</dbReference>
<evidence type="ECO:0000313" key="10">
    <source>
        <dbReference type="Proteomes" id="UP001596380"/>
    </source>
</evidence>
<evidence type="ECO:0000256" key="2">
    <source>
        <dbReference type="ARBA" id="ARBA00022692"/>
    </source>
</evidence>
<comment type="subcellular location">
    <subcellularLocation>
        <location evidence="1">Membrane</location>
        <topology evidence="1">Multi-pass membrane protein</topology>
    </subcellularLocation>
</comment>
<name>A0ABW2CJ38_9ACTN</name>
<evidence type="ECO:0000256" key="6">
    <source>
        <dbReference type="SAM" id="Phobius"/>
    </source>
</evidence>
<dbReference type="Gene3D" id="3.90.550.10">
    <property type="entry name" value="Spore Coat Polysaccharide Biosynthesis Protein SpsA, Chain A"/>
    <property type="match status" value="1"/>
</dbReference>
<dbReference type="GO" id="GO:0016757">
    <property type="term" value="F:glycosyltransferase activity"/>
    <property type="evidence" value="ECO:0007669"/>
    <property type="project" value="UniProtKB-KW"/>
</dbReference>
<evidence type="ECO:0000259" key="7">
    <source>
        <dbReference type="Pfam" id="PF00535"/>
    </source>
</evidence>
<feature type="transmembrane region" description="Helical" evidence="6">
    <location>
        <begin position="391"/>
        <end position="413"/>
    </location>
</feature>
<evidence type="ECO:0000256" key="4">
    <source>
        <dbReference type="ARBA" id="ARBA00023136"/>
    </source>
</evidence>
<keyword evidence="2 6" id="KW-0812">Transmembrane</keyword>
<keyword evidence="4 6" id="KW-0472">Membrane</keyword>
<dbReference type="InterPro" id="IPR007267">
    <property type="entry name" value="GtrA_DPMS_TM"/>
</dbReference>
<sequence length="463" mass="49613">MSHLVTERGTPAPPPPEPERGGRERLVEVVVPVHNEQRVLAASVERLHAYLTGNLPYPFRITIADNASTDLTWHEAEELAARLPHVHAVHLDRKGRGRALRRVWGASDADVVAYMDVDLSTDLGAFLPLVAPLISGHSDLAIGSRLTRGSAVVRGPRREAVSRCYNLLLRAALAARFTDAQCGFKAARTEIVQALLPSVEDEEWFFDTELLLLAERNGLRIHEVPVDWIDDPDSRVDVLRTARDDLRGMARVGRRMLTGAFRAPVGGRPRPGIPATGGPSAGTDRLPAGMARQLPAFAAVGAVSTLAQLALFVLLRTAMGPLWANALSLTATTIGNTAANRRFTFGVTGAERAFRQHLEGGLAFLLGLALSTGGLALLHAAAPGASRTVELAALVGANALSTLVRFLLMRAWIFHPRRLRARTPRPARAADTTDAAVTREATAAADTARAAGTPDGVREENAS</sequence>
<evidence type="ECO:0000256" key="5">
    <source>
        <dbReference type="SAM" id="MobiDB-lite"/>
    </source>
</evidence>
<keyword evidence="10" id="KW-1185">Reference proteome</keyword>
<feature type="region of interest" description="Disordered" evidence="5">
    <location>
        <begin position="1"/>
        <end position="22"/>
    </location>
</feature>
<keyword evidence="9" id="KW-0328">Glycosyltransferase</keyword>